<dbReference type="GO" id="GO:0071944">
    <property type="term" value="C:cell periphery"/>
    <property type="evidence" value="ECO:0007669"/>
    <property type="project" value="UniProtKB-ARBA"/>
</dbReference>
<feature type="region of interest" description="Disordered" evidence="5">
    <location>
        <begin position="528"/>
        <end position="572"/>
    </location>
</feature>
<comment type="subcellular location">
    <subcellularLocation>
        <location evidence="1">Membrane</location>
        <topology evidence="1">Single-pass membrane protein</topology>
    </subcellularLocation>
</comment>
<dbReference type="GO" id="GO:0016020">
    <property type="term" value="C:membrane"/>
    <property type="evidence" value="ECO:0007669"/>
    <property type="project" value="UniProtKB-SubCell"/>
</dbReference>
<proteinExistence type="predicted"/>
<evidence type="ECO:0000256" key="2">
    <source>
        <dbReference type="ARBA" id="ARBA00022692"/>
    </source>
</evidence>
<evidence type="ECO:0000313" key="7">
    <source>
        <dbReference type="EMBL" id="KAF9485586.1"/>
    </source>
</evidence>
<keyword evidence="8" id="KW-1185">Reference proteome</keyword>
<evidence type="ECO:0000313" key="8">
    <source>
        <dbReference type="Proteomes" id="UP000807469"/>
    </source>
</evidence>
<feature type="region of interest" description="Disordered" evidence="5">
    <location>
        <begin position="1"/>
        <end position="117"/>
    </location>
</feature>
<dbReference type="AlphaFoldDB" id="A0A9P6CYS3"/>
<feature type="compositionally biased region" description="Low complexity" evidence="5">
    <location>
        <begin position="386"/>
        <end position="396"/>
    </location>
</feature>
<feature type="compositionally biased region" description="Low complexity" evidence="5">
    <location>
        <begin position="47"/>
        <end position="117"/>
    </location>
</feature>
<feature type="region of interest" description="Disordered" evidence="5">
    <location>
        <begin position="308"/>
        <end position="335"/>
    </location>
</feature>
<keyword evidence="4 6" id="KW-0472">Membrane</keyword>
<dbReference type="PANTHER" id="PTHR15549:SF30">
    <property type="entry name" value="MID2 DOMAIN-CONTAINING PROTEIN"/>
    <property type="match status" value="1"/>
</dbReference>
<reference evidence="7" key="1">
    <citation type="submission" date="2020-11" db="EMBL/GenBank/DDBJ databases">
        <authorList>
            <consortium name="DOE Joint Genome Institute"/>
            <person name="Ahrendt S."/>
            <person name="Riley R."/>
            <person name="Andreopoulos W."/>
            <person name="Labutti K."/>
            <person name="Pangilinan J."/>
            <person name="Ruiz-Duenas F.J."/>
            <person name="Barrasa J.M."/>
            <person name="Sanchez-Garcia M."/>
            <person name="Camarero S."/>
            <person name="Miyauchi S."/>
            <person name="Serrano A."/>
            <person name="Linde D."/>
            <person name="Babiker R."/>
            <person name="Drula E."/>
            <person name="Ayuso-Fernandez I."/>
            <person name="Pacheco R."/>
            <person name="Padilla G."/>
            <person name="Ferreira P."/>
            <person name="Barriuso J."/>
            <person name="Kellner H."/>
            <person name="Castanera R."/>
            <person name="Alfaro M."/>
            <person name="Ramirez L."/>
            <person name="Pisabarro A.G."/>
            <person name="Kuo A."/>
            <person name="Tritt A."/>
            <person name="Lipzen A."/>
            <person name="He G."/>
            <person name="Yan M."/>
            <person name="Ng V."/>
            <person name="Cullen D."/>
            <person name="Martin F."/>
            <person name="Rosso M.-N."/>
            <person name="Henrissat B."/>
            <person name="Hibbett D."/>
            <person name="Martinez A.T."/>
            <person name="Grigoriev I.V."/>
        </authorList>
    </citation>
    <scope>NUCLEOTIDE SEQUENCE</scope>
    <source>
        <strain evidence="7">CIRM-BRFM 674</strain>
    </source>
</reference>
<dbReference type="PANTHER" id="PTHR15549">
    <property type="entry name" value="PAIRED IMMUNOGLOBULIN-LIKE TYPE 2 RECEPTOR"/>
    <property type="match status" value="1"/>
</dbReference>
<comment type="caution">
    <text evidence="7">The sequence shown here is derived from an EMBL/GenBank/DDBJ whole genome shotgun (WGS) entry which is preliminary data.</text>
</comment>
<feature type="compositionally biased region" description="Polar residues" evidence="5">
    <location>
        <begin position="308"/>
        <end position="328"/>
    </location>
</feature>
<sequence length="572" mass="60319">MAMGHSNFRRQHAGAAHRRAPVPQNGFDPDAYLSALRGGGEHTDLFPTQTPIDSIIPSPTTTTTTTTPVLPTDTPATTSTTSTTSTSTSTSTTSTPSTTSTSTTPVVAPSTTTPVATTTLAPKTDVVTTSIPRTITSNTAAAASVSSSTSSIPDTTSGSSTGPLVGGIIAGIAVLIAVIFAVVFFIRRSRKRDSFNEGDFRRSAMILNDPPTHEDTVARGFNPSSPSMVERQTASPAPTFGTQYGRPGEYANNAGYGATNNAGYGASMNNFGPGQIINVNAAPAHPMYSPHPQSPYEQYYPQNVQSPVLTRQASNSSSEAHRQMQSPTEFKRESLPANDYVDLSRSSVSPFQAAQYVEISRRLNAEVPEGLRTADVDRDLPPLPPVEESSPFDDPASAPPSPGAQYAIDRRNIEEPTHIQDPAPRPVSTDSIGTAEHAHNLDFPVPPSPVMTPTSRYRIESLPPMLPEINVESRVSVGGYPMLNARDSGAPSAMTMLTPGVASASGSRFPMTPSPLASSFGMPTPVPAAAFPDTPVAPAPPTPRTPPVVPQDPKKRDTTYSMYDPEDAYGGI</sequence>
<feature type="compositionally biased region" description="Polar residues" evidence="5">
    <location>
        <begin position="222"/>
        <end position="242"/>
    </location>
</feature>
<evidence type="ECO:0000256" key="1">
    <source>
        <dbReference type="ARBA" id="ARBA00004167"/>
    </source>
</evidence>
<gene>
    <name evidence="7" type="ORF">BDN70DRAFT_927514</name>
</gene>
<feature type="transmembrane region" description="Helical" evidence="6">
    <location>
        <begin position="164"/>
        <end position="186"/>
    </location>
</feature>
<protein>
    <submittedName>
        <fullName evidence="7">Uncharacterized protein</fullName>
    </submittedName>
</protein>
<organism evidence="7 8">
    <name type="scientific">Pholiota conissans</name>
    <dbReference type="NCBI Taxonomy" id="109636"/>
    <lineage>
        <taxon>Eukaryota</taxon>
        <taxon>Fungi</taxon>
        <taxon>Dikarya</taxon>
        <taxon>Basidiomycota</taxon>
        <taxon>Agaricomycotina</taxon>
        <taxon>Agaricomycetes</taxon>
        <taxon>Agaricomycetidae</taxon>
        <taxon>Agaricales</taxon>
        <taxon>Agaricineae</taxon>
        <taxon>Strophariaceae</taxon>
        <taxon>Pholiota</taxon>
    </lineage>
</organism>
<dbReference type="Proteomes" id="UP000807469">
    <property type="component" value="Unassembled WGS sequence"/>
</dbReference>
<evidence type="ECO:0000256" key="5">
    <source>
        <dbReference type="SAM" id="MobiDB-lite"/>
    </source>
</evidence>
<evidence type="ECO:0000256" key="6">
    <source>
        <dbReference type="SAM" id="Phobius"/>
    </source>
</evidence>
<feature type="region of interest" description="Disordered" evidence="5">
    <location>
        <begin position="139"/>
        <end position="159"/>
    </location>
</feature>
<evidence type="ECO:0000256" key="3">
    <source>
        <dbReference type="ARBA" id="ARBA00022989"/>
    </source>
</evidence>
<name>A0A9P6CYS3_9AGAR</name>
<keyword evidence="2 6" id="KW-0812">Transmembrane</keyword>
<dbReference type="InterPro" id="IPR051694">
    <property type="entry name" value="Immunoregulatory_rcpt-like"/>
</dbReference>
<dbReference type="OrthoDB" id="3263296at2759"/>
<feature type="compositionally biased region" description="Pro residues" evidence="5">
    <location>
        <begin position="535"/>
        <end position="550"/>
    </location>
</feature>
<feature type="region of interest" description="Disordered" evidence="5">
    <location>
        <begin position="206"/>
        <end position="246"/>
    </location>
</feature>
<evidence type="ECO:0000256" key="4">
    <source>
        <dbReference type="ARBA" id="ARBA00023136"/>
    </source>
</evidence>
<keyword evidence="3 6" id="KW-1133">Transmembrane helix</keyword>
<feature type="compositionally biased region" description="Basic residues" evidence="5">
    <location>
        <begin position="7"/>
        <end position="20"/>
    </location>
</feature>
<dbReference type="EMBL" id="MU155135">
    <property type="protein sequence ID" value="KAF9485586.1"/>
    <property type="molecule type" value="Genomic_DNA"/>
</dbReference>
<feature type="region of interest" description="Disordered" evidence="5">
    <location>
        <begin position="370"/>
        <end position="405"/>
    </location>
</feature>
<accession>A0A9P6CYS3</accession>